<name>W4PHC0_9BACE</name>
<protein>
    <submittedName>
        <fullName evidence="2">Uncharacterized protein</fullName>
    </submittedName>
</protein>
<proteinExistence type="predicted"/>
<evidence type="ECO:0000256" key="1">
    <source>
        <dbReference type="SAM" id="MobiDB-lite"/>
    </source>
</evidence>
<reference evidence="3" key="1">
    <citation type="journal article" date="2014" name="Genome">
        <title>Draft Genome Sequences of Three Strains of Bacteroides pyogenes Isolated from a Cat and Swine.</title>
        <authorList>
            <person name="Sakamoto M."/>
            <person name="Oshima K."/>
            <person name="Suda W."/>
            <person name="Kitamura K."/>
            <person name="Iida T."/>
            <person name="Hattori M."/>
            <person name="Ohkuma M."/>
        </authorList>
    </citation>
    <scope>NUCLEOTIDE SEQUENCE [LARGE SCALE GENOMIC DNA]</scope>
    <source>
        <strain evidence="3">JCM 6294</strain>
    </source>
</reference>
<evidence type="ECO:0000313" key="3">
    <source>
        <dbReference type="Proteomes" id="UP000018842"/>
    </source>
</evidence>
<dbReference type="EMBL" id="BAIR01000017">
    <property type="protein sequence ID" value="GAE19080.1"/>
    <property type="molecule type" value="Genomic_DNA"/>
</dbReference>
<feature type="compositionally biased region" description="Basic residues" evidence="1">
    <location>
        <begin position="1"/>
        <end position="14"/>
    </location>
</feature>
<accession>W4PHC0</accession>
<gene>
    <name evidence="2" type="ORF">JCM6294_2086</name>
</gene>
<feature type="region of interest" description="Disordered" evidence="1">
    <location>
        <begin position="1"/>
        <end position="51"/>
    </location>
</feature>
<organism evidence="2 3">
    <name type="scientific">Bacteroides pyogenes DSM 20611 = JCM 6294</name>
    <dbReference type="NCBI Taxonomy" id="1121100"/>
    <lineage>
        <taxon>Bacteria</taxon>
        <taxon>Pseudomonadati</taxon>
        <taxon>Bacteroidota</taxon>
        <taxon>Bacteroidia</taxon>
        <taxon>Bacteroidales</taxon>
        <taxon>Bacteroidaceae</taxon>
        <taxon>Bacteroides</taxon>
    </lineage>
</organism>
<comment type="caution">
    <text evidence="2">The sequence shown here is derived from an EMBL/GenBank/DDBJ whole genome shotgun (WGS) entry which is preliminary data.</text>
</comment>
<sequence>MPAKKQPGKIKRMRMQGDKRSRPKKQKERQKENKKERQKGRQKRSGEKEKS</sequence>
<dbReference type="AlphaFoldDB" id="W4PHC0"/>
<dbReference type="Proteomes" id="UP000018842">
    <property type="component" value="Unassembled WGS sequence"/>
</dbReference>
<evidence type="ECO:0000313" key="2">
    <source>
        <dbReference type="EMBL" id="GAE19080.1"/>
    </source>
</evidence>